<evidence type="ECO:0000313" key="2">
    <source>
        <dbReference type="Proteomes" id="UP001157502"/>
    </source>
</evidence>
<proteinExistence type="predicted"/>
<comment type="caution">
    <text evidence="1">The sequence shown here is derived from an EMBL/GenBank/DDBJ whole genome shotgun (WGS) entry which is preliminary data.</text>
</comment>
<organism evidence="1 2">
    <name type="scientific">Dallia pectoralis</name>
    <name type="common">Alaska blackfish</name>
    <dbReference type="NCBI Taxonomy" id="75939"/>
    <lineage>
        <taxon>Eukaryota</taxon>
        <taxon>Metazoa</taxon>
        <taxon>Chordata</taxon>
        <taxon>Craniata</taxon>
        <taxon>Vertebrata</taxon>
        <taxon>Euteleostomi</taxon>
        <taxon>Actinopterygii</taxon>
        <taxon>Neopterygii</taxon>
        <taxon>Teleostei</taxon>
        <taxon>Protacanthopterygii</taxon>
        <taxon>Esociformes</taxon>
        <taxon>Umbridae</taxon>
        <taxon>Dallia</taxon>
    </lineage>
</organism>
<keyword evidence="2" id="KW-1185">Reference proteome</keyword>
<gene>
    <name evidence="1" type="ORF">DPEC_G00229080</name>
</gene>
<dbReference type="EMBL" id="CM055746">
    <property type="protein sequence ID" value="KAJ7997445.1"/>
    <property type="molecule type" value="Genomic_DNA"/>
</dbReference>
<dbReference type="Proteomes" id="UP001157502">
    <property type="component" value="Chromosome 19"/>
</dbReference>
<protein>
    <submittedName>
        <fullName evidence="1">Uncharacterized protein</fullName>
    </submittedName>
</protein>
<accession>A0ACC2G1S3</accession>
<evidence type="ECO:0000313" key="1">
    <source>
        <dbReference type="EMBL" id="KAJ7997445.1"/>
    </source>
</evidence>
<sequence>MRSQRDVEANRQDILIQTTGETAVSDYLCWSILNLIFCCWPLGIGAVVQSRKALKKLAKGDVAAAQSASDCAFSLNVGSLFCGVILLSIYAYVYYGHKHAQ</sequence>
<reference evidence="1" key="1">
    <citation type="submission" date="2021-05" db="EMBL/GenBank/DDBJ databases">
        <authorList>
            <person name="Pan Q."/>
            <person name="Jouanno E."/>
            <person name="Zahm M."/>
            <person name="Klopp C."/>
            <person name="Cabau C."/>
            <person name="Louis A."/>
            <person name="Berthelot C."/>
            <person name="Parey E."/>
            <person name="Roest Crollius H."/>
            <person name="Montfort J."/>
            <person name="Robinson-Rechavi M."/>
            <person name="Bouchez O."/>
            <person name="Lampietro C."/>
            <person name="Lopez Roques C."/>
            <person name="Donnadieu C."/>
            <person name="Postlethwait J."/>
            <person name="Bobe J."/>
            <person name="Dillon D."/>
            <person name="Chandos A."/>
            <person name="von Hippel F."/>
            <person name="Guiguen Y."/>
        </authorList>
    </citation>
    <scope>NUCLEOTIDE SEQUENCE</scope>
    <source>
        <strain evidence="1">YG-Jan2019</strain>
    </source>
</reference>
<name>A0ACC2G1S3_DALPE</name>